<proteinExistence type="predicted"/>
<gene>
    <name evidence="2" type="ORF">DKG74_11030</name>
</gene>
<dbReference type="AlphaFoldDB" id="A0A317E9W6"/>
<keyword evidence="3" id="KW-1185">Reference proteome</keyword>
<dbReference type="InterPro" id="IPR019704">
    <property type="entry name" value="Flagellar_assmbl_FliX_class2"/>
</dbReference>
<organism evidence="2 3">
    <name type="scientific">Zavarzinia aquatilis</name>
    <dbReference type="NCBI Taxonomy" id="2211142"/>
    <lineage>
        <taxon>Bacteria</taxon>
        <taxon>Pseudomonadati</taxon>
        <taxon>Pseudomonadota</taxon>
        <taxon>Alphaproteobacteria</taxon>
        <taxon>Rhodospirillales</taxon>
        <taxon>Zavarziniaceae</taxon>
        <taxon>Zavarzinia</taxon>
    </lineage>
</organism>
<sequence length="136" mass="14117">MKIDGNGRIGGPAATGARRGARAGQGGFSLGDAEETSAAGGLSGAGPVGGVGALFALQEVDADGERRRAAKRGNDLLDQLEELKLGLLFGHFPKEKLQNLLAMVRGRQERIADPRLAGVLADIELRAEVELAKLGF</sequence>
<protein>
    <submittedName>
        <fullName evidence="2">Flagellar assembly protein FliX</fullName>
    </submittedName>
</protein>
<feature type="region of interest" description="Disordered" evidence="1">
    <location>
        <begin position="1"/>
        <end position="44"/>
    </location>
</feature>
<evidence type="ECO:0000313" key="2">
    <source>
        <dbReference type="EMBL" id="PWR22940.1"/>
    </source>
</evidence>
<dbReference type="Pfam" id="PF10768">
    <property type="entry name" value="FliX"/>
    <property type="match status" value="1"/>
</dbReference>
<dbReference type="GO" id="GO:0044781">
    <property type="term" value="P:bacterial-type flagellum organization"/>
    <property type="evidence" value="ECO:0007669"/>
    <property type="project" value="InterPro"/>
</dbReference>
<dbReference type="OrthoDB" id="8005693at2"/>
<accession>A0A317E9W6</accession>
<dbReference type="RefSeq" id="WP_109905658.1">
    <property type="nucleotide sequence ID" value="NZ_QGLE01000005.1"/>
</dbReference>
<dbReference type="EMBL" id="QGLE01000005">
    <property type="protein sequence ID" value="PWR22940.1"/>
    <property type="molecule type" value="Genomic_DNA"/>
</dbReference>
<evidence type="ECO:0000256" key="1">
    <source>
        <dbReference type="SAM" id="MobiDB-lite"/>
    </source>
</evidence>
<dbReference type="Proteomes" id="UP000245461">
    <property type="component" value="Unassembled WGS sequence"/>
</dbReference>
<keyword evidence="2" id="KW-0966">Cell projection</keyword>
<name>A0A317E9W6_9PROT</name>
<reference evidence="2 3" key="1">
    <citation type="submission" date="2018-05" db="EMBL/GenBank/DDBJ databases">
        <title>Zavarzinia sp. HR-AS.</title>
        <authorList>
            <person name="Lee Y."/>
            <person name="Jeon C.O."/>
        </authorList>
    </citation>
    <scope>NUCLEOTIDE SEQUENCE [LARGE SCALE GENOMIC DNA]</scope>
    <source>
        <strain evidence="2 3">HR-AS</strain>
    </source>
</reference>
<keyword evidence="2" id="KW-0282">Flagellum</keyword>
<evidence type="ECO:0000313" key="3">
    <source>
        <dbReference type="Proteomes" id="UP000245461"/>
    </source>
</evidence>
<comment type="caution">
    <text evidence="2">The sequence shown here is derived from an EMBL/GenBank/DDBJ whole genome shotgun (WGS) entry which is preliminary data.</text>
</comment>
<keyword evidence="2" id="KW-0969">Cilium</keyword>